<feature type="domain" description="THAP-type" evidence="13">
    <location>
        <begin position="1"/>
        <end position="76"/>
    </location>
</feature>
<keyword evidence="10" id="KW-0539">Nucleus</keyword>
<keyword evidence="6" id="KW-0805">Transcription regulation</keyword>
<sequence length="225" mass="26025">MTNYCILCKSSVTSASSFHRFPKDKDRRSKWLQAINMNQVLQSAQLCSNHFKSSDYQETLYGLRGRLKNTAIPEITSRKINCDNIALSSDKEFHIKIEQNTCKKQSDEINIEECNMECNDGAKDNPNSLKRKLIENKEVDFPLKHIRYIKDINICQVSRNPDEAAIALDVALETITEQAKKIQHLQVQTCKLKKRVQNLIELNKHLRDNNLISKKALERMNVSIY</sequence>
<name>A0A151IEV2_9HYME</name>
<gene>
    <name evidence="14" type="ORF">ALC62_09886</name>
</gene>
<organism evidence="14 15">
    <name type="scientific">Cyphomyrmex costatus</name>
    <dbReference type="NCBI Taxonomy" id="456900"/>
    <lineage>
        <taxon>Eukaryota</taxon>
        <taxon>Metazoa</taxon>
        <taxon>Ecdysozoa</taxon>
        <taxon>Arthropoda</taxon>
        <taxon>Hexapoda</taxon>
        <taxon>Insecta</taxon>
        <taxon>Pterygota</taxon>
        <taxon>Neoptera</taxon>
        <taxon>Endopterygota</taxon>
        <taxon>Hymenoptera</taxon>
        <taxon>Apocrita</taxon>
        <taxon>Aculeata</taxon>
        <taxon>Formicoidea</taxon>
        <taxon>Formicidae</taxon>
        <taxon>Myrmicinae</taxon>
        <taxon>Cyphomyrmex</taxon>
    </lineage>
</organism>
<dbReference type="SMART" id="SM00692">
    <property type="entry name" value="DM3"/>
    <property type="match status" value="1"/>
</dbReference>
<evidence type="ECO:0000259" key="13">
    <source>
        <dbReference type="PROSITE" id="PS50950"/>
    </source>
</evidence>
<dbReference type="EMBL" id="KQ977835">
    <property type="protein sequence ID" value="KYM99384.1"/>
    <property type="molecule type" value="Genomic_DNA"/>
</dbReference>
<dbReference type="GO" id="GO:0005654">
    <property type="term" value="C:nucleoplasm"/>
    <property type="evidence" value="ECO:0007669"/>
    <property type="project" value="UniProtKB-SubCell"/>
</dbReference>
<dbReference type="SUPFAM" id="SSF57716">
    <property type="entry name" value="Glucocorticoid receptor-like (DNA-binding domain)"/>
    <property type="match status" value="1"/>
</dbReference>
<dbReference type="SMART" id="SM00980">
    <property type="entry name" value="THAP"/>
    <property type="match status" value="1"/>
</dbReference>
<comment type="similarity">
    <text evidence="2">Belongs to the THAP1 family.</text>
</comment>
<dbReference type="GO" id="GO:0008270">
    <property type="term" value="F:zinc ion binding"/>
    <property type="evidence" value="ECO:0007669"/>
    <property type="project" value="UniProtKB-KW"/>
</dbReference>
<evidence type="ECO:0000256" key="7">
    <source>
        <dbReference type="ARBA" id="ARBA00023054"/>
    </source>
</evidence>
<evidence type="ECO:0000313" key="14">
    <source>
        <dbReference type="EMBL" id="KYM99384.1"/>
    </source>
</evidence>
<evidence type="ECO:0000256" key="11">
    <source>
        <dbReference type="ARBA" id="ARBA00023306"/>
    </source>
</evidence>
<evidence type="ECO:0000256" key="9">
    <source>
        <dbReference type="ARBA" id="ARBA00023163"/>
    </source>
</evidence>
<keyword evidence="11" id="KW-0131">Cell cycle</keyword>
<keyword evidence="9" id="KW-0804">Transcription</keyword>
<comment type="subcellular location">
    <subcellularLocation>
        <location evidence="1">Nucleus</location>
        <location evidence="1">Nucleoplasm</location>
    </subcellularLocation>
</comment>
<dbReference type="STRING" id="456900.A0A151IEV2"/>
<evidence type="ECO:0000256" key="2">
    <source>
        <dbReference type="ARBA" id="ARBA00006177"/>
    </source>
</evidence>
<keyword evidence="15" id="KW-1185">Reference proteome</keyword>
<dbReference type="InterPro" id="IPR006612">
    <property type="entry name" value="THAP_Znf"/>
</dbReference>
<evidence type="ECO:0000256" key="10">
    <source>
        <dbReference type="ARBA" id="ARBA00023242"/>
    </source>
</evidence>
<accession>A0A151IEV2</accession>
<evidence type="ECO:0000256" key="5">
    <source>
        <dbReference type="ARBA" id="ARBA00022833"/>
    </source>
</evidence>
<reference evidence="14 15" key="1">
    <citation type="submission" date="2016-03" db="EMBL/GenBank/DDBJ databases">
        <title>Cyphomyrmex costatus WGS genome.</title>
        <authorList>
            <person name="Nygaard S."/>
            <person name="Hu H."/>
            <person name="Boomsma J."/>
            <person name="Zhang G."/>
        </authorList>
    </citation>
    <scope>NUCLEOTIDE SEQUENCE [LARGE SCALE GENOMIC DNA]</scope>
    <source>
        <strain evidence="14">MS0001</strain>
        <tissue evidence="14">Whole body</tissue>
    </source>
</reference>
<dbReference type="InterPro" id="IPR026516">
    <property type="entry name" value="THAP1/10"/>
</dbReference>
<keyword evidence="7" id="KW-0175">Coiled coil</keyword>
<evidence type="ECO:0000256" key="6">
    <source>
        <dbReference type="ARBA" id="ARBA00023015"/>
    </source>
</evidence>
<dbReference type="AlphaFoldDB" id="A0A151IEV2"/>
<dbReference type="InterPro" id="IPR038441">
    <property type="entry name" value="THAP_Znf_sf"/>
</dbReference>
<dbReference type="Proteomes" id="UP000078542">
    <property type="component" value="Unassembled WGS sequence"/>
</dbReference>
<keyword evidence="3" id="KW-0479">Metal-binding</keyword>
<proteinExistence type="inferred from homology"/>
<dbReference type="PROSITE" id="PS50950">
    <property type="entry name" value="ZF_THAP"/>
    <property type="match status" value="1"/>
</dbReference>
<evidence type="ECO:0000313" key="15">
    <source>
        <dbReference type="Proteomes" id="UP000078542"/>
    </source>
</evidence>
<evidence type="ECO:0000256" key="12">
    <source>
        <dbReference type="PROSITE-ProRule" id="PRU00309"/>
    </source>
</evidence>
<dbReference type="PANTHER" id="PTHR46600">
    <property type="entry name" value="THAP DOMAIN-CONTAINING"/>
    <property type="match status" value="1"/>
</dbReference>
<evidence type="ECO:0000256" key="3">
    <source>
        <dbReference type="ARBA" id="ARBA00022723"/>
    </source>
</evidence>
<dbReference type="PANTHER" id="PTHR46600:SF1">
    <property type="entry name" value="THAP DOMAIN-CONTAINING PROTEIN 1"/>
    <property type="match status" value="1"/>
</dbReference>
<evidence type="ECO:0000256" key="4">
    <source>
        <dbReference type="ARBA" id="ARBA00022771"/>
    </source>
</evidence>
<keyword evidence="4 12" id="KW-0863">Zinc-finger</keyword>
<protein>
    <submittedName>
        <fullName evidence="14">THAP domain-containing protein 9</fullName>
    </submittedName>
</protein>
<dbReference type="Pfam" id="PF05485">
    <property type="entry name" value="THAP"/>
    <property type="match status" value="1"/>
</dbReference>
<keyword evidence="8 12" id="KW-0238">DNA-binding</keyword>
<evidence type="ECO:0000256" key="1">
    <source>
        <dbReference type="ARBA" id="ARBA00004642"/>
    </source>
</evidence>
<evidence type="ECO:0000256" key="8">
    <source>
        <dbReference type="ARBA" id="ARBA00023125"/>
    </source>
</evidence>
<keyword evidence="5" id="KW-0862">Zinc</keyword>
<dbReference type="GO" id="GO:0043565">
    <property type="term" value="F:sequence-specific DNA binding"/>
    <property type="evidence" value="ECO:0007669"/>
    <property type="project" value="InterPro"/>
</dbReference>
<dbReference type="Gene3D" id="6.20.210.20">
    <property type="entry name" value="THAP domain"/>
    <property type="match status" value="1"/>
</dbReference>